<dbReference type="PROSITE" id="PS00251">
    <property type="entry name" value="THD_1"/>
    <property type="match status" value="1"/>
</dbReference>
<comment type="similarity">
    <text evidence="3">Belongs to the tumor necrosis factor family.</text>
</comment>
<proteinExistence type="inferred from homology"/>
<keyword evidence="4" id="KW-1003">Cell membrane</keyword>
<dbReference type="GO" id="GO:0006955">
    <property type="term" value="P:immune response"/>
    <property type="evidence" value="ECO:0007669"/>
    <property type="project" value="InterPro"/>
</dbReference>
<dbReference type="PANTHER" id="PTHR11471">
    <property type="entry name" value="TUMOR NECROSIS FACTOR FAMILY MEMBER"/>
    <property type="match status" value="1"/>
</dbReference>
<dbReference type="Ensembl" id="ENSSPUT00000019113.1">
    <property type="protein sequence ID" value="ENSSPUP00000017947.1"/>
    <property type="gene ID" value="ENSSPUG00000013868.1"/>
</dbReference>
<evidence type="ECO:0000256" key="3">
    <source>
        <dbReference type="ARBA" id="ARBA00008670"/>
    </source>
</evidence>
<keyword evidence="9" id="KW-0053">Apoptosis</keyword>
<dbReference type="InterPro" id="IPR008983">
    <property type="entry name" value="Tumour_necrosis_fac-like_dom"/>
</dbReference>
<keyword evidence="12" id="KW-0735">Signal-anchor</keyword>
<reference evidence="22" key="1">
    <citation type="submission" date="2025-08" db="UniProtKB">
        <authorList>
            <consortium name="Ensembl"/>
        </authorList>
    </citation>
    <scope>IDENTIFICATION</scope>
</reference>
<evidence type="ECO:0000256" key="10">
    <source>
        <dbReference type="ARBA" id="ARBA00022723"/>
    </source>
</evidence>
<evidence type="ECO:0000256" key="5">
    <source>
        <dbReference type="ARBA" id="ARBA00022514"/>
    </source>
</evidence>
<dbReference type="GeneTree" id="ENSGT01130000278318"/>
<dbReference type="SMART" id="SM00207">
    <property type="entry name" value="TNF"/>
    <property type="match status" value="1"/>
</dbReference>
<evidence type="ECO:0000256" key="20">
    <source>
        <dbReference type="SAM" id="Phobius"/>
    </source>
</evidence>
<evidence type="ECO:0000256" key="17">
    <source>
        <dbReference type="ARBA" id="ARBA00074586"/>
    </source>
</evidence>
<evidence type="ECO:0000256" key="19">
    <source>
        <dbReference type="PIRSR" id="PIRSR038013-50"/>
    </source>
</evidence>
<dbReference type="PIRSF" id="PIRSF038013">
    <property type="entry name" value="TNF10_TNF11"/>
    <property type="match status" value="1"/>
</dbReference>
<keyword evidence="14 20" id="KW-0472">Membrane</keyword>
<evidence type="ECO:0000256" key="15">
    <source>
        <dbReference type="ARBA" id="ARBA00055277"/>
    </source>
</evidence>
<evidence type="ECO:0000256" key="16">
    <source>
        <dbReference type="ARBA" id="ARBA00063957"/>
    </source>
</evidence>
<dbReference type="GO" id="GO:0036462">
    <property type="term" value="P:TRAIL-activated apoptotic signaling pathway"/>
    <property type="evidence" value="ECO:0007669"/>
    <property type="project" value="Ensembl"/>
</dbReference>
<keyword evidence="13 20" id="KW-1133">Transmembrane helix</keyword>
<dbReference type="GO" id="GO:0042802">
    <property type="term" value="F:identical protein binding"/>
    <property type="evidence" value="ECO:0007669"/>
    <property type="project" value="Ensembl"/>
</dbReference>
<keyword evidence="6" id="KW-0964">Secreted</keyword>
<evidence type="ECO:0000256" key="18">
    <source>
        <dbReference type="ARBA" id="ARBA00083215"/>
    </source>
</evidence>
<dbReference type="GO" id="GO:0005886">
    <property type="term" value="C:plasma membrane"/>
    <property type="evidence" value="ECO:0007669"/>
    <property type="project" value="UniProtKB-SubCell"/>
</dbReference>
<dbReference type="CDD" id="cd00184">
    <property type="entry name" value="TNF"/>
    <property type="match status" value="1"/>
</dbReference>
<dbReference type="OMA" id="NGDIVDM"/>
<dbReference type="FunFam" id="2.60.120.40:FF:000014">
    <property type="entry name" value="Tumor necrosis factor ligand superfamily member"/>
    <property type="match status" value="1"/>
</dbReference>
<keyword evidence="23" id="KW-1185">Reference proteome</keyword>
<evidence type="ECO:0000256" key="7">
    <source>
        <dbReference type="ARBA" id="ARBA00022553"/>
    </source>
</evidence>
<dbReference type="Proteomes" id="UP000694392">
    <property type="component" value="Unplaced"/>
</dbReference>
<evidence type="ECO:0000259" key="21">
    <source>
        <dbReference type="PROSITE" id="PS50049"/>
    </source>
</evidence>
<evidence type="ECO:0000256" key="13">
    <source>
        <dbReference type="ARBA" id="ARBA00022989"/>
    </source>
</evidence>
<evidence type="ECO:0000256" key="8">
    <source>
        <dbReference type="ARBA" id="ARBA00022692"/>
    </source>
</evidence>
<comment type="subcellular location">
    <subcellularLocation>
        <location evidence="1">Cell membrane</location>
        <topology evidence="1">Single-pass type II membrane protein</topology>
    </subcellularLocation>
    <subcellularLocation>
        <location evidence="2">Secreted</location>
    </subcellularLocation>
</comment>
<evidence type="ECO:0000256" key="11">
    <source>
        <dbReference type="ARBA" id="ARBA00022833"/>
    </source>
</evidence>
<feature type="binding site" evidence="19">
    <location>
        <position position="228"/>
    </location>
    <ligand>
        <name>Zn(2+)</name>
        <dbReference type="ChEBI" id="CHEBI:29105"/>
        <note>ligand shared between all trimeric partners</note>
    </ligand>
</feature>
<reference evidence="22" key="2">
    <citation type="submission" date="2025-09" db="UniProtKB">
        <authorList>
            <consortium name="Ensembl"/>
        </authorList>
    </citation>
    <scope>IDENTIFICATION</scope>
</reference>
<dbReference type="GO" id="GO:0043123">
    <property type="term" value="P:positive regulation of canonical NF-kappaB signal transduction"/>
    <property type="evidence" value="ECO:0007669"/>
    <property type="project" value="Ensembl"/>
</dbReference>
<dbReference type="GO" id="GO:0005125">
    <property type="term" value="F:cytokine activity"/>
    <property type="evidence" value="ECO:0007669"/>
    <property type="project" value="UniProtKB-KW"/>
</dbReference>
<dbReference type="GO" id="GO:0090200">
    <property type="term" value="P:positive regulation of release of cytochrome c from mitochondria"/>
    <property type="evidence" value="ECO:0007669"/>
    <property type="project" value="Ensembl"/>
</dbReference>
<dbReference type="Gene3D" id="2.60.120.40">
    <property type="match status" value="1"/>
</dbReference>
<dbReference type="InterPro" id="IPR006052">
    <property type="entry name" value="TNF_dom"/>
</dbReference>
<organism evidence="22 23">
    <name type="scientific">Sphenodon punctatus</name>
    <name type="common">Tuatara</name>
    <name type="synonym">Hatteria punctata</name>
    <dbReference type="NCBI Taxonomy" id="8508"/>
    <lineage>
        <taxon>Eukaryota</taxon>
        <taxon>Metazoa</taxon>
        <taxon>Chordata</taxon>
        <taxon>Craniata</taxon>
        <taxon>Vertebrata</taxon>
        <taxon>Euteleostomi</taxon>
        <taxon>Lepidosauria</taxon>
        <taxon>Sphenodontia</taxon>
        <taxon>Sphenodontidae</taxon>
        <taxon>Sphenodon</taxon>
    </lineage>
</organism>
<evidence type="ECO:0000256" key="4">
    <source>
        <dbReference type="ARBA" id="ARBA00022475"/>
    </source>
</evidence>
<dbReference type="SUPFAM" id="SSF49842">
    <property type="entry name" value="TNF-like"/>
    <property type="match status" value="1"/>
</dbReference>
<keyword evidence="10 19" id="KW-0479">Metal-binding</keyword>
<keyword evidence="5" id="KW-0202">Cytokine</keyword>
<dbReference type="AlphaFoldDB" id="A0A8D0H8S8"/>
<evidence type="ECO:0000256" key="12">
    <source>
        <dbReference type="ARBA" id="ARBA00022968"/>
    </source>
</evidence>
<dbReference type="InterPro" id="IPR021184">
    <property type="entry name" value="TNF_CS"/>
</dbReference>
<dbReference type="InterPro" id="IPR017355">
    <property type="entry name" value="TNF_ligand_10/11"/>
</dbReference>
<comment type="subunit">
    <text evidence="16">Homotrimer. One TNFSF10 homotrimer interacts with three TNFSF10A mononers. One TNFSF10 homotrimer interacts with three TNFSF10B mononers.</text>
</comment>
<dbReference type="GO" id="GO:0005615">
    <property type="term" value="C:extracellular space"/>
    <property type="evidence" value="ECO:0007669"/>
    <property type="project" value="UniProtKB-KW"/>
</dbReference>
<sequence>MVPAASPSSGLVFGLVLVFAVLLQSICVAVTFLYFTNELKQLRQTYSSSMACLTGENPATFLENVDQNEKDDPCSQLKWQLRMFIEKVRRTFQTEQAGTFAEGEEFENPVPRVAAHLTGSSVSNALATQNSSFRKGYGYKINTWEPSRKAHSFLYNVELKNGELIIPQTGFYYIYSQTYFRFREPEDADSESDASERIRNTRQMVQYVYKMTNYPEPILLMKSARSSCWSRRSEYGLYSVYQGGVFQLKRNERVFVSVSNEEIVDMDKEASFFGAFLITWRKVSK</sequence>
<evidence type="ECO:0000313" key="22">
    <source>
        <dbReference type="Ensembl" id="ENSSPUP00000017947.1"/>
    </source>
</evidence>
<evidence type="ECO:0000313" key="23">
    <source>
        <dbReference type="Proteomes" id="UP000694392"/>
    </source>
</evidence>
<feature type="transmembrane region" description="Helical" evidence="20">
    <location>
        <begin position="12"/>
        <end position="35"/>
    </location>
</feature>
<dbReference type="GO" id="GO:0005164">
    <property type="term" value="F:tumor necrosis factor receptor binding"/>
    <property type="evidence" value="ECO:0007669"/>
    <property type="project" value="InterPro"/>
</dbReference>
<dbReference type="GO" id="GO:2001238">
    <property type="term" value="P:positive regulation of extrinsic apoptotic signaling pathway"/>
    <property type="evidence" value="ECO:0007669"/>
    <property type="project" value="Ensembl"/>
</dbReference>
<dbReference type="GO" id="GO:0008270">
    <property type="term" value="F:zinc ion binding"/>
    <property type="evidence" value="ECO:0007669"/>
    <property type="project" value="Ensembl"/>
</dbReference>
<feature type="domain" description="THD" evidence="21">
    <location>
        <begin position="113"/>
        <end position="278"/>
    </location>
</feature>
<evidence type="ECO:0000256" key="6">
    <source>
        <dbReference type="ARBA" id="ARBA00022525"/>
    </source>
</evidence>
<protein>
    <recommendedName>
        <fullName evidence="17">Tumor necrosis factor ligand superfamily member 10</fullName>
    </recommendedName>
    <alternativeName>
        <fullName evidence="18">TNF-related apoptosis-inducing ligand</fullName>
    </alternativeName>
</protein>
<keyword evidence="11 19" id="KW-0862">Zinc</keyword>
<dbReference type="Pfam" id="PF00229">
    <property type="entry name" value="TNF"/>
    <property type="match status" value="1"/>
</dbReference>
<evidence type="ECO:0000256" key="2">
    <source>
        <dbReference type="ARBA" id="ARBA00004613"/>
    </source>
</evidence>
<evidence type="ECO:0000256" key="1">
    <source>
        <dbReference type="ARBA" id="ARBA00004401"/>
    </source>
</evidence>
<keyword evidence="7" id="KW-0597">Phosphoprotein</keyword>
<keyword evidence="8 20" id="KW-0812">Transmembrane</keyword>
<comment type="function">
    <text evidence="15">Cytokine that binds to TNFRSF10A/TRAILR1, TNFRSF10B/TRAILR2, TNFRSF10C/TRAILR3, TNFRSF10D/TRAILR4 and possibly also to TNFRSF11B/OPG. Induces apoptosis. Its activity may be modulated by binding to the decoy receptors TNFRSF10C/TRAILR3, TNFRSF10D/TRAILR4 and TNFRSF11B/OPG that cannot induce apoptosis.</text>
</comment>
<evidence type="ECO:0000256" key="9">
    <source>
        <dbReference type="ARBA" id="ARBA00022703"/>
    </source>
</evidence>
<evidence type="ECO:0000256" key="14">
    <source>
        <dbReference type="ARBA" id="ARBA00023136"/>
    </source>
</evidence>
<dbReference type="PROSITE" id="PS50049">
    <property type="entry name" value="THD_2"/>
    <property type="match status" value="1"/>
</dbReference>
<dbReference type="PANTHER" id="PTHR11471:SF27">
    <property type="entry name" value="TUMOR NECROSIS FACTOR LIGAND SUPERFAMILY MEMBER 10"/>
    <property type="match status" value="1"/>
</dbReference>
<dbReference type="GO" id="GO:0045569">
    <property type="term" value="F:TRAIL binding"/>
    <property type="evidence" value="ECO:0007669"/>
    <property type="project" value="Ensembl"/>
</dbReference>
<gene>
    <name evidence="22" type="primary">TNFSF10</name>
</gene>
<name>A0A8D0H8S8_SPHPU</name>
<accession>A0A8D0H8S8</accession>